<evidence type="ECO:0000256" key="1">
    <source>
        <dbReference type="SAM" id="SignalP"/>
    </source>
</evidence>
<feature type="signal peptide" evidence="1">
    <location>
        <begin position="1"/>
        <end position="24"/>
    </location>
</feature>
<comment type="caution">
    <text evidence="4">The sequence shown here is derived from an EMBL/GenBank/DDBJ whole genome shotgun (WGS) entry which is preliminary data.</text>
</comment>
<dbReference type="SUPFAM" id="SSF56601">
    <property type="entry name" value="beta-lactamase/transpeptidase-like"/>
    <property type="match status" value="1"/>
</dbReference>
<dbReference type="InterPro" id="IPR012338">
    <property type="entry name" value="Beta-lactam/transpept-like"/>
</dbReference>
<accession>A0ABS8JH69</accession>
<dbReference type="GO" id="GO:0016787">
    <property type="term" value="F:hydrolase activity"/>
    <property type="evidence" value="ECO:0007669"/>
    <property type="project" value="UniProtKB-KW"/>
</dbReference>
<dbReference type="Pfam" id="PF00144">
    <property type="entry name" value="Beta-lactamase"/>
    <property type="match status" value="1"/>
</dbReference>
<feature type="chain" id="PRO_5045129732" evidence="1">
    <location>
        <begin position="25"/>
        <end position="538"/>
    </location>
</feature>
<proteinExistence type="predicted"/>
<dbReference type="PANTHER" id="PTHR46825:SF15">
    <property type="entry name" value="BETA-LACTAMASE-RELATED DOMAIN-CONTAINING PROTEIN"/>
    <property type="match status" value="1"/>
</dbReference>
<name>A0ABS8JH69_9GAMM</name>
<dbReference type="RefSeq" id="WP_230526485.1">
    <property type="nucleotide sequence ID" value="NZ_JAJGAK010000001.1"/>
</dbReference>
<evidence type="ECO:0000259" key="2">
    <source>
        <dbReference type="Pfam" id="PF00144"/>
    </source>
</evidence>
<reference evidence="4" key="1">
    <citation type="submission" date="2021-10" db="EMBL/GenBank/DDBJ databases">
        <authorList>
            <person name="Lyu M."/>
            <person name="Wang X."/>
            <person name="Meng X."/>
            <person name="Xu K."/>
        </authorList>
    </citation>
    <scope>NUCLEOTIDE SEQUENCE</scope>
    <source>
        <strain evidence="4">A6</strain>
    </source>
</reference>
<feature type="domain" description="Beta-lactamase-related" evidence="2">
    <location>
        <begin position="35"/>
        <end position="380"/>
    </location>
</feature>
<evidence type="ECO:0000313" key="4">
    <source>
        <dbReference type="EMBL" id="MCC8362914.1"/>
    </source>
</evidence>
<dbReference type="InterPro" id="IPR050491">
    <property type="entry name" value="AmpC-like"/>
</dbReference>
<organism evidence="4 5">
    <name type="scientific">Noviluteimonas lactosilytica</name>
    <dbReference type="NCBI Taxonomy" id="2888523"/>
    <lineage>
        <taxon>Bacteria</taxon>
        <taxon>Pseudomonadati</taxon>
        <taxon>Pseudomonadota</taxon>
        <taxon>Gammaproteobacteria</taxon>
        <taxon>Lysobacterales</taxon>
        <taxon>Lysobacteraceae</taxon>
        <taxon>Noviluteimonas</taxon>
    </lineage>
</organism>
<gene>
    <name evidence="4" type="ORF">LK996_07475</name>
</gene>
<dbReference type="Gene3D" id="3.40.710.10">
    <property type="entry name" value="DD-peptidase/beta-lactamase superfamily"/>
    <property type="match status" value="1"/>
</dbReference>
<sequence length="538" mass="58751">MNRRHARSAIAILATLWIANTALAAQPADLDEHALDARVEASLKEYGVPGLAIAIVEDGKPVYTKGYGVRRLGSSETVDADTIFPTGSTGKAVTAAALAVLVDDGKLAWDDKVIDHMPWFRMYDPWVTNEMTVRDLLVHRSGLGLGAGDLMFVPSSSRSRKDTVQALRYIKPATSFRSGYAYDNVLYAVAGQLIEEVSWQSWEKFVKERVFKPAGMTSSVTEQSARFANPNRAWPHARLGGRVRGMGEQGVLDERKTLGDNAAPAGGISSSANDMAHWLQVQLGHGTWTNADGKQVKVFSEEQSKQMWTPAVLTPTAKYPGKIADYSPQFSSYALGWSVRDYRGVKTIEHGGAVFGVQAYVAMIPEKNVGIAVLMNAEDFQVMRGIAVELLDHYLGAPKKDWVAAFDEFTETRQQGGVAALDEAAKTRKATGGKPTLPVASYAGRYKDAWYGPIDIKNEKGGLRVDFTKTPGMVGRLEHVQYDTFRAVWDDANIEPALVTFGLGAEGKVDRITMKAESPIADFSFDYQDLLFTPAAAN</sequence>
<feature type="domain" description="Peptidase S12 Pab87-related C-terminal" evidence="3">
    <location>
        <begin position="430"/>
        <end position="533"/>
    </location>
</feature>
<dbReference type="InterPro" id="IPR021860">
    <property type="entry name" value="Peptidase_S12_Pab87-rel_C"/>
</dbReference>
<keyword evidence="4" id="KW-0378">Hydrolase</keyword>
<evidence type="ECO:0000259" key="3">
    <source>
        <dbReference type="Pfam" id="PF11954"/>
    </source>
</evidence>
<dbReference type="PANTHER" id="PTHR46825">
    <property type="entry name" value="D-ALANYL-D-ALANINE-CARBOXYPEPTIDASE/ENDOPEPTIDASE AMPH"/>
    <property type="match status" value="1"/>
</dbReference>
<dbReference type="EMBL" id="JAJGAK010000001">
    <property type="protein sequence ID" value="MCC8362914.1"/>
    <property type="molecule type" value="Genomic_DNA"/>
</dbReference>
<keyword evidence="1" id="KW-0732">Signal</keyword>
<keyword evidence="5" id="KW-1185">Reference proteome</keyword>
<dbReference type="Proteomes" id="UP001165293">
    <property type="component" value="Unassembled WGS sequence"/>
</dbReference>
<dbReference type="Gene3D" id="2.40.128.600">
    <property type="match status" value="1"/>
</dbReference>
<dbReference type="InterPro" id="IPR001466">
    <property type="entry name" value="Beta-lactam-related"/>
</dbReference>
<evidence type="ECO:0000313" key="5">
    <source>
        <dbReference type="Proteomes" id="UP001165293"/>
    </source>
</evidence>
<protein>
    <submittedName>
        <fullName evidence="4">Serine hydrolase</fullName>
    </submittedName>
</protein>
<dbReference type="Pfam" id="PF11954">
    <property type="entry name" value="DUF3471"/>
    <property type="match status" value="1"/>
</dbReference>